<dbReference type="InterPro" id="IPR036514">
    <property type="entry name" value="SGNH_hydro_sf"/>
</dbReference>
<comment type="similarity">
    <text evidence="1">Belongs to the 'GDSL' lipolytic enzyme family.</text>
</comment>
<dbReference type="CDD" id="cd01837">
    <property type="entry name" value="SGNH_plant_lipase_like"/>
    <property type="match status" value="1"/>
</dbReference>
<comment type="caution">
    <text evidence="3">The sequence shown here is derived from an EMBL/GenBank/DDBJ whole genome shotgun (WGS) entry which is preliminary data.</text>
</comment>
<dbReference type="AlphaFoldDB" id="A0A6A2ZNV0"/>
<gene>
    <name evidence="3" type="ORF">F3Y22_tig00110812pilonHSYRG00013</name>
</gene>
<keyword evidence="2" id="KW-0732">Signal</keyword>
<accession>A0A6A2ZNV0</accession>
<dbReference type="InterPro" id="IPR035669">
    <property type="entry name" value="SGNH_plant_lipase-like"/>
</dbReference>
<feature type="chain" id="PRO_5025598572" evidence="2">
    <location>
        <begin position="31"/>
        <end position="380"/>
    </location>
</feature>
<dbReference type="GO" id="GO:0016788">
    <property type="term" value="F:hydrolase activity, acting on ester bonds"/>
    <property type="evidence" value="ECO:0007669"/>
    <property type="project" value="InterPro"/>
</dbReference>
<name>A0A6A2ZNV0_HIBSY</name>
<dbReference type="PANTHER" id="PTHR45642:SF46">
    <property type="entry name" value="OS06G0636700 PROTEIN"/>
    <property type="match status" value="1"/>
</dbReference>
<evidence type="ECO:0000256" key="1">
    <source>
        <dbReference type="ARBA" id="ARBA00008668"/>
    </source>
</evidence>
<reference evidence="3" key="1">
    <citation type="submission" date="2019-09" db="EMBL/GenBank/DDBJ databases">
        <title>Draft genome information of white flower Hibiscus syriacus.</title>
        <authorList>
            <person name="Kim Y.-M."/>
        </authorList>
    </citation>
    <scope>NUCLEOTIDE SEQUENCE [LARGE SCALE GENOMIC DNA]</scope>
    <source>
        <strain evidence="3">YM2019G1</strain>
    </source>
</reference>
<dbReference type="PANTHER" id="PTHR45642">
    <property type="entry name" value="GDSL ESTERASE/LIPASE EXL3"/>
    <property type="match status" value="1"/>
</dbReference>
<evidence type="ECO:0000313" key="4">
    <source>
        <dbReference type="Proteomes" id="UP000436088"/>
    </source>
</evidence>
<evidence type="ECO:0000313" key="3">
    <source>
        <dbReference type="EMBL" id="KAE8693400.1"/>
    </source>
</evidence>
<sequence>MLECKLNMASKVVVLFFYANLLLQVLETRATVPVIIVFGDSTVDPGNNEEETTVLKSNFEPYGRDYHGGQPTGCFSNGRIATNFISEAFGIKPAIRAYREPKFGIKDFTTGVSFASAGRGYDNVTSDVMFVLPFWMELEHYKEYQDKLRGYLGKDEARHRLAESLHLISIGTNDFLDNYYISPIRFLTRKVSIGGLPPMGCLPLERTRNMLSGRECIDEYNNVAKDFNKKLEGAVTELKQELHGIHLVMSNPYDKLMEMIHNPSHFGFEEAEAACCGTGFFEISYLCGHMNPFTCSDANKYVFWDAFHPTEKTRHFSRLYGQDYPSRVPIITKTKRKKHYFIVAGGVLTRNGSSTSSTRDLPNKILSFPSQLTRFLLLES</sequence>
<dbReference type="Pfam" id="PF00657">
    <property type="entry name" value="Lipase_GDSL"/>
    <property type="match status" value="1"/>
</dbReference>
<dbReference type="Proteomes" id="UP000436088">
    <property type="component" value="Unassembled WGS sequence"/>
</dbReference>
<dbReference type="Gene3D" id="3.40.50.1110">
    <property type="entry name" value="SGNH hydrolase"/>
    <property type="match status" value="2"/>
</dbReference>
<feature type="signal peptide" evidence="2">
    <location>
        <begin position="1"/>
        <end position="30"/>
    </location>
</feature>
<proteinExistence type="inferred from homology"/>
<organism evidence="3 4">
    <name type="scientific">Hibiscus syriacus</name>
    <name type="common">Rose of Sharon</name>
    <dbReference type="NCBI Taxonomy" id="106335"/>
    <lineage>
        <taxon>Eukaryota</taxon>
        <taxon>Viridiplantae</taxon>
        <taxon>Streptophyta</taxon>
        <taxon>Embryophyta</taxon>
        <taxon>Tracheophyta</taxon>
        <taxon>Spermatophyta</taxon>
        <taxon>Magnoliopsida</taxon>
        <taxon>eudicotyledons</taxon>
        <taxon>Gunneridae</taxon>
        <taxon>Pentapetalae</taxon>
        <taxon>rosids</taxon>
        <taxon>malvids</taxon>
        <taxon>Malvales</taxon>
        <taxon>Malvaceae</taxon>
        <taxon>Malvoideae</taxon>
        <taxon>Hibiscus</taxon>
    </lineage>
</organism>
<dbReference type="InterPro" id="IPR001087">
    <property type="entry name" value="GDSL"/>
</dbReference>
<protein>
    <submittedName>
        <fullName evidence="3">GDSL esterase/lipase</fullName>
    </submittedName>
</protein>
<keyword evidence="4" id="KW-1185">Reference proteome</keyword>
<evidence type="ECO:0000256" key="2">
    <source>
        <dbReference type="SAM" id="SignalP"/>
    </source>
</evidence>
<dbReference type="InterPro" id="IPR050592">
    <property type="entry name" value="GDSL_lipolytic_enzyme"/>
</dbReference>
<dbReference type="EMBL" id="VEPZ02001119">
    <property type="protein sequence ID" value="KAE8693400.1"/>
    <property type="molecule type" value="Genomic_DNA"/>
</dbReference>